<dbReference type="PROSITE" id="PS00523">
    <property type="entry name" value="SULFATASE_1"/>
    <property type="match status" value="1"/>
</dbReference>
<gene>
    <name evidence="6" type="ORF">IAA28_02820</name>
</gene>
<reference evidence="6" key="2">
    <citation type="submission" date="2021-04" db="EMBL/GenBank/DDBJ databases">
        <authorList>
            <person name="Gilroy R."/>
        </authorList>
    </citation>
    <scope>NUCLEOTIDE SEQUENCE</scope>
    <source>
        <strain evidence="6">ChiGjej4B4-12881</strain>
    </source>
</reference>
<proteinExistence type="inferred from homology"/>
<dbReference type="InterPro" id="IPR000917">
    <property type="entry name" value="Sulfatase_N"/>
</dbReference>
<keyword evidence="3 6" id="KW-0378">Hydrolase</keyword>
<feature type="region of interest" description="Disordered" evidence="4">
    <location>
        <begin position="151"/>
        <end position="183"/>
    </location>
</feature>
<dbReference type="InterPro" id="IPR024607">
    <property type="entry name" value="Sulfatase_CS"/>
</dbReference>
<feature type="compositionally biased region" description="Basic and acidic residues" evidence="4">
    <location>
        <begin position="151"/>
        <end position="175"/>
    </location>
</feature>
<dbReference type="PANTHER" id="PTHR45953:SF1">
    <property type="entry name" value="IDURONATE 2-SULFATASE"/>
    <property type="match status" value="1"/>
</dbReference>
<dbReference type="SUPFAM" id="SSF53649">
    <property type="entry name" value="Alkaline phosphatase-like"/>
    <property type="match status" value="1"/>
</dbReference>
<comment type="caution">
    <text evidence="6">The sequence shown here is derived from an EMBL/GenBank/DDBJ whole genome shotgun (WGS) entry which is preliminary data.</text>
</comment>
<dbReference type="Pfam" id="PF00884">
    <property type="entry name" value="Sulfatase"/>
    <property type="match status" value="1"/>
</dbReference>
<organism evidence="6 7">
    <name type="scientific">Candidatus Lachnoclostridium stercoripullorum</name>
    <dbReference type="NCBI Taxonomy" id="2838635"/>
    <lineage>
        <taxon>Bacteria</taxon>
        <taxon>Bacillati</taxon>
        <taxon>Bacillota</taxon>
        <taxon>Clostridia</taxon>
        <taxon>Lachnospirales</taxon>
        <taxon>Lachnospiraceae</taxon>
    </lineage>
</organism>
<evidence type="ECO:0000256" key="2">
    <source>
        <dbReference type="ARBA" id="ARBA00022723"/>
    </source>
</evidence>
<protein>
    <submittedName>
        <fullName evidence="6">Sulfatase-like hydrolase/transferase</fullName>
    </submittedName>
</protein>
<comment type="similarity">
    <text evidence="1">Belongs to the sulfatase family.</text>
</comment>
<dbReference type="PROSITE" id="PS00149">
    <property type="entry name" value="SULFATASE_2"/>
    <property type="match status" value="1"/>
</dbReference>
<sequence>MARRQPNIILFMCDQLRYDALGCYGNNQIHTPNIDRIALNGSVFDNHFIQNPVCSPSRCTVLTGRYPKNHGTRDNGIPLRDEEITLPQVLRDNGYLTAAIGKMHITTQFMPKENEEDDWPEDRYGFDVIHTTCDCKTGEYLEWLKRESPKDYEEVKMQGERKAKEDRASAAEKDVSGPPQVYPSGVNPLYHQSHWIADRTIDLIRESDPEKPFFAFCSFVDPHHPFDPPEPYASMYDPDKLEPPPYTEGELEDKPPHFMKARTARGFSNEKYDYRRLTPHDWGRVKAAYYGMITLIDDNIGRILQALEEKGIEDDTLVLFTSDHGELLGDHGLLFKGPFHYDSIIKAPMIIKWPGVIPKGSRYSQVTEHADIMPTLLEYAGIRPPYGVQGASMAPVLRGDKGAGKEYAMTEFNCYDWGLSVKTLTGRDYKITYYAGESYGELFDRAADPGEIKNLWDDEAYRDVKASMLKKLMDRIIETEDPLPLRIGKY</sequence>
<name>A0A9D1W4K7_9FIRM</name>
<dbReference type="EMBL" id="DXEU01000050">
    <property type="protein sequence ID" value="HIX51722.1"/>
    <property type="molecule type" value="Genomic_DNA"/>
</dbReference>
<dbReference type="GO" id="GO:0005737">
    <property type="term" value="C:cytoplasm"/>
    <property type="evidence" value="ECO:0007669"/>
    <property type="project" value="TreeGrafter"/>
</dbReference>
<evidence type="ECO:0000256" key="1">
    <source>
        <dbReference type="ARBA" id="ARBA00008779"/>
    </source>
</evidence>
<dbReference type="GO" id="GO:0046872">
    <property type="term" value="F:metal ion binding"/>
    <property type="evidence" value="ECO:0007669"/>
    <property type="project" value="UniProtKB-KW"/>
</dbReference>
<dbReference type="InterPro" id="IPR017850">
    <property type="entry name" value="Alkaline_phosphatase_core_sf"/>
</dbReference>
<feature type="domain" description="Sulfatase N-terminal" evidence="5">
    <location>
        <begin position="6"/>
        <end position="382"/>
    </location>
</feature>
<keyword evidence="2" id="KW-0479">Metal-binding</keyword>
<dbReference type="GO" id="GO:0008484">
    <property type="term" value="F:sulfuric ester hydrolase activity"/>
    <property type="evidence" value="ECO:0007669"/>
    <property type="project" value="TreeGrafter"/>
</dbReference>
<reference evidence="6" key="1">
    <citation type="journal article" date="2021" name="PeerJ">
        <title>Extensive microbial diversity within the chicken gut microbiome revealed by metagenomics and culture.</title>
        <authorList>
            <person name="Gilroy R."/>
            <person name="Ravi A."/>
            <person name="Getino M."/>
            <person name="Pursley I."/>
            <person name="Horton D.L."/>
            <person name="Alikhan N.F."/>
            <person name="Baker D."/>
            <person name="Gharbi K."/>
            <person name="Hall N."/>
            <person name="Watson M."/>
            <person name="Adriaenssens E.M."/>
            <person name="Foster-Nyarko E."/>
            <person name="Jarju S."/>
            <person name="Secka A."/>
            <person name="Antonio M."/>
            <person name="Oren A."/>
            <person name="Chaudhuri R.R."/>
            <person name="La Ragione R."/>
            <person name="Hildebrand F."/>
            <person name="Pallen M.J."/>
        </authorList>
    </citation>
    <scope>NUCLEOTIDE SEQUENCE</scope>
    <source>
        <strain evidence="6">ChiGjej4B4-12881</strain>
    </source>
</reference>
<dbReference type="Proteomes" id="UP000886780">
    <property type="component" value="Unassembled WGS sequence"/>
</dbReference>
<evidence type="ECO:0000256" key="4">
    <source>
        <dbReference type="SAM" id="MobiDB-lite"/>
    </source>
</evidence>
<dbReference type="PANTHER" id="PTHR45953">
    <property type="entry name" value="IDURONATE 2-SULFATASE"/>
    <property type="match status" value="1"/>
</dbReference>
<dbReference type="AlphaFoldDB" id="A0A9D1W4K7"/>
<accession>A0A9D1W4K7</accession>
<dbReference type="Gene3D" id="3.40.720.10">
    <property type="entry name" value="Alkaline Phosphatase, subunit A"/>
    <property type="match status" value="1"/>
</dbReference>
<evidence type="ECO:0000313" key="6">
    <source>
        <dbReference type="EMBL" id="HIX51722.1"/>
    </source>
</evidence>
<evidence type="ECO:0000313" key="7">
    <source>
        <dbReference type="Proteomes" id="UP000886780"/>
    </source>
</evidence>
<evidence type="ECO:0000259" key="5">
    <source>
        <dbReference type="Pfam" id="PF00884"/>
    </source>
</evidence>
<evidence type="ECO:0000256" key="3">
    <source>
        <dbReference type="ARBA" id="ARBA00022801"/>
    </source>
</evidence>